<dbReference type="EMBL" id="POTC01000003">
    <property type="protein sequence ID" value="POF63849.1"/>
    <property type="molecule type" value="Genomic_DNA"/>
</dbReference>
<feature type="domain" description="Tail sheath protein subtilisin-like" evidence="2">
    <location>
        <begin position="223"/>
        <end position="376"/>
    </location>
</feature>
<dbReference type="InterPro" id="IPR035089">
    <property type="entry name" value="Phage_sheath_subtilisin"/>
</dbReference>
<comment type="caution">
    <text evidence="3">The sequence shown here is derived from an EMBL/GenBank/DDBJ whole genome shotgun (WGS) entry which is preliminary data.</text>
</comment>
<dbReference type="Proteomes" id="UP000237344">
    <property type="component" value="Unassembled WGS sequence"/>
</dbReference>
<sequence length="499" mass="51738">MSGSITFNNYPTSQRTHGVFAEIDPQNQGGSQNLRTLILGQKLSSGNADANTPFLATGISDARVSLGAGSVAELMYARYLEADSFGEVWIAPQADDPAAVVATGSLTVSGTLTASGTIPLYIGGTYVAVGVTLGMALADIAAAIVAAVNATQDIMVTAAAGAANTDGSVPVTFTALNKGPCGNEIDLRAAYLGSAGGENIPAGLTLAFTAMSGGTQNPDTGLSATLLNLGEQTFDFIIMPYTDTASLDLLDQFLDDTTGRWAWSQMLYGGYFCALRGTVGALGTAGAARNAYQGTPMGFDDSPDPAWLWAAGYAGACAVSLRADPGLPLQDLVLPVKAPPLASRFDISERNTLLYDGISTFTVNAAGQVVIDRAITFYQKDAAGGADTTWLNVETPYSLVALIRDMQAWLQAIYARKKLVADGTNIPGGSNLVTSQTVLASAVARYKQYCDDGNAQNYAAFKAAASAQNLGNGTVALLLPFNLVGQLRVIAMKINFIPG</sequence>
<keyword evidence="4" id="KW-1185">Reference proteome</keyword>
<evidence type="ECO:0000259" key="2">
    <source>
        <dbReference type="Pfam" id="PF04984"/>
    </source>
</evidence>
<dbReference type="Pfam" id="PF04984">
    <property type="entry name" value="Phage_sheath_1"/>
    <property type="match status" value="1"/>
</dbReference>
<dbReference type="InterPro" id="IPR007067">
    <property type="entry name" value="Tail_sheath"/>
</dbReference>
<accession>A0A2S3W4R5</accession>
<protein>
    <recommendedName>
        <fullName evidence="2">Tail sheath protein subtilisin-like domain-containing protein</fullName>
    </recommendedName>
</protein>
<evidence type="ECO:0000313" key="3">
    <source>
        <dbReference type="EMBL" id="POF63849.1"/>
    </source>
</evidence>
<organism evidence="3 4">
    <name type="scientific">Novacetimonas maltaceti</name>
    <dbReference type="NCBI Taxonomy" id="1203393"/>
    <lineage>
        <taxon>Bacteria</taxon>
        <taxon>Pseudomonadati</taxon>
        <taxon>Pseudomonadota</taxon>
        <taxon>Alphaproteobacteria</taxon>
        <taxon>Acetobacterales</taxon>
        <taxon>Acetobacteraceae</taxon>
        <taxon>Novacetimonas</taxon>
    </lineage>
</organism>
<name>A0A2S3W4R5_9PROT</name>
<gene>
    <name evidence="3" type="ORF">KMAL_03800</name>
</gene>
<proteinExistence type="inferred from homology"/>
<dbReference type="AlphaFoldDB" id="A0A2S3W4R5"/>
<reference evidence="3 4" key="1">
    <citation type="submission" date="2018-01" db="EMBL/GenBank/DDBJ databases">
        <title>Draft Genome Sequence of Komagataeibacter maltaceti LMG 1529, a Vinegar Producing Acetic Acid Bacterium Isolated from Malt Vinegar Brewery Acetifiers.</title>
        <authorList>
            <person name="Zhang Q."/>
            <person name="Hollensteiner J."/>
            <person name="Poehlein A."/>
            <person name="Daniel R."/>
        </authorList>
    </citation>
    <scope>NUCLEOTIDE SEQUENCE [LARGE SCALE GENOMIC DNA]</scope>
    <source>
        <strain evidence="3 4">LMG 1529</strain>
    </source>
</reference>
<evidence type="ECO:0000313" key="4">
    <source>
        <dbReference type="Proteomes" id="UP000237344"/>
    </source>
</evidence>
<dbReference type="RefSeq" id="WP_110094085.1">
    <property type="nucleotide sequence ID" value="NZ_NKUE01000009.1"/>
</dbReference>
<dbReference type="OrthoDB" id="5442644at2"/>
<dbReference type="PIRSF" id="PIRSF007349">
    <property type="entry name" value="Tsp_L"/>
    <property type="match status" value="1"/>
</dbReference>
<comment type="similarity">
    <text evidence="1">Belongs to the myoviridae tail sheath protein family.</text>
</comment>
<evidence type="ECO:0000256" key="1">
    <source>
        <dbReference type="ARBA" id="ARBA00008005"/>
    </source>
</evidence>